<dbReference type="SUPFAM" id="SSF56801">
    <property type="entry name" value="Acetyl-CoA synthetase-like"/>
    <property type="match status" value="1"/>
</dbReference>
<protein>
    <recommendedName>
        <fullName evidence="1">AMP-binding enzyme C-terminal domain-containing protein</fullName>
    </recommendedName>
</protein>
<proteinExistence type="predicted"/>
<dbReference type="AlphaFoldDB" id="A0A5B0GPV3"/>
<dbReference type="EMBL" id="VTUZ01000030">
    <property type="protein sequence ID" value="KAA1004119.1"/>
    <property type="molecule type" value="Genomic_DNA"/>
</dbReference>
<feature type="domain" description="AMP-binding enzyme C-terminal" evidence="1">
    <location>
        <begin position="7"/>
        <end position="59"/>
    </location>
</feature>
<dbReference type="Proteomes" id="UP000325273">
    <property type="component" value="Unassembled WGS sequence"/>
</dbReference>
<comment type="caution">
    <text evidence="2">The sequence shown here is derived from an EMBL/GenBank/DDBJ whole genome shotgun (WGS) entry which is preliminary data.</text>
</comment>
<dbReference type="Gene3D" id="3.30.300.30">
    <property type="match status" value="1"/>
</dbReference>
<gene>
    <name evidence="2" type="ORF">FVF58_33750</name>
</gene>
<evidence type="ECO:0000313" key="2">
    <source>
        <dbReference type="EMBL" id="KAA1004119.1"/>
    </source>
</evidence>
<dbReference type="InterPro" id="IPR025110">
    <property type="entry name" value="AMP-bd_C"/>
</dbReference>
<dbReference type="RefSeq" id="WP_149674100.1">
    <property type="nucleotide sequence ID" value="NZ_VTUZ01000030.1"/>
</dbReference>
<name>A0A5B0GPV3_9BURK</name>
<keyword evidence="3" id="KW-1185">Reference proteome</keyword>
<evidence type="ECO:0000313" key="3">
    <source>
        <dbReference type="Proteomes" id="UP000325273"/>
    </source>
</evidence>
<organism evidence="2 3">
    <name type="scientific">Paraburkholderia panacisoli</name>
    <dbReference type="NCBI Taxonomy" id="2603818"/>
    <lineage>
        <taxon>Bacteria</taxon>
        <taxon>Pseudomonadati</taxon>
        <taxon>Pseudomonadota</taxon>
        <taxon>Betaproteobacteria</taxon>
        <taxon>Burkholderiales</taxon>
        <taxon>Burkholderiaceae</taxon>
        <taxon>Paraburkholderia</taxon>
    </lineage>
</organism>
<evidence type="ECO:0000259" key="1">
    <source>
        <dbReference type="Pfam" id="PF13193"/>
    </source>
</evidence>
<reference evidence="2 3" key="1">
    <citation type="submission" date="2019-08" db="EMBL/GenBank/DDBJ databases">
        <title>Paraburkholderia sp. DCY113.</title>
        <authorList>
            <person name="Kang J."/>
        </authorList>
    </citation>
    <scope>NUCLEOTIDE SEQUENCE [LARGE SCALE GENOMIC DNA]</scope>
    <source>
        <strain evidence="2 3">DCY113</strain>
    </source>
</reference>
<accession>A0A5B0GPV3</accession>
<dbReference type="Pfam" id="PF13193">
    <property type="entry name" value="AMP-binding_C"/>
    <property type="match status" value="1"/>
</dbReference>
<dbReference type="InterPro" id="IPR045851">
    <property type="entry name" value="AMP-bd_C_sf"/>
</dbReference>
<sequence>MATVFVVRGELVTALVVLEAGQDLTEAELIAHCGGRLAGYKCPKRIEFRDELPRNATGKLQRYLSRKPYWENRSLRVNWDVRRST</sequence>